<dbReference type="Pfam" id="PF08241">
    <property type="entry name" value="Methyltransf_11"/>
    <property type="match status" value="1"/>
</dbReference>
<dbReference type="EMBL" id="CP097762">
    <property type="protein sequence ID" value="URJ24969.1"/>
    <property type="molecule type" value="Genomic_DNA"/>
</dbReference>
<reference evidence="7" key="1">
    <citation type="submission" date="2022-05" db="EMBL/GenBank/DDBJ databases">
        <title>Impact of host demography and evolutionary history on endosymbiont molecular evolution: a test in carpenter ants (Genus Camponotus) and their Blochmannia endosymbionts.</title>
        <authorList>
            <person name="Manthey J.D."/>
            <person name="Giron J.C."/>
            <person name="Hruska J.P."/>
        </authorList>
    </citation>
    <scope>NUCLEOTIDE SEQUENCE</scope>
    <source>
        <strain evidence="7">C-006</strain>
    </source>
</reference>
<feature type="binding site" evidence="5">
    <location>
        <position position="57"/>
    </location>
    <ligand>
        <name>S-adenosyl-L-methionine</name>
        <dbReference type="ChEBI" id="CHEBI:59789"/>
    </ligand>
</feature>
<dbReference type="InterPro" id="IPR013216">
    <property type="entry name" value="Methyltransf_11"/>
</dbReference>
<feature type="domain" description="Methyltransferase type 11" evidence="6">
    <location>
        <begin position="54"/>
        <end position="150"/>
    </location>
</feature>
<dbReference type="GO" id="GO:0102208">
    <property type="term" value="F:2-polyprenyl-6-hydroxyphenol methylase activity"/>
    <property type="evidence" value="ECO:0007669"/>
    <property type="project" value="UniProtKB-EC"/>
</dbReference>
<comment type="catalytic activity">
    <reaction evidence="5">
        <text>a 3-(all-trans-polyprenyl)benzene-1,2-diol + S-adenosyl-L-methionine = a 2-methoxy-6-(all-trans-polyprenyl)phenol + S-adenosyl-L-homocysteine + H(+)</text>
        <dbReference type="Rhea" id="RHEA:31411"/>
        <dbReference type="Rhea" id="RHEA-COMP:9550"/>
        <dbReference type="Rhea" id="RHEA-COMP:9551"/>
        <dbReference type="ChEBI" id="CHEBI:15378"/>
        <dbReference type="ChEBI" id="CHEBI:57856"/>
        <dbReference type="ChEBI" id="CHEBI:59789"/>
        <dbReference type="ChEBI" id="CHEBI:62729"/>
        <dbReference type="ChEBI" id="CHEBI:62731"/>
        <dbReference type="EC" id="2.1.1.222"/>
    </reaction>
</comment>
<name>A0ABY4SUA3_9ENTR</name>
<accession>A0ABY4SUA3</accession>
<dbReference type="Gene3D" id="3.40.50.150">
    <property type="entry name" value="Vaccinia Virus protein VP39"/>
    <property type="match status" value="1"/>
</dbReference>
<evidence type="ECO:0000313" key="7">
    <source>
        <dbReference type="EMBL" id="URJ24969.1"/>
    </source>
</evidence>
<keyword evidence="1 5" id="KW-0489">Methyltransferase</keyword>
<organism evidence="7 8">
    <name type="scientific">Candidatus Blochmannia ocreatus</name>
    <name type="common">nom. nud.</name>
    <dbReference type="NCBI Taxonomy" id="251538"/>
    <lineage>
        <taxon>Bacteria</taxon>
        <taxon>Pseudomonadati</taxon>
        <taxon>Pseudomonadota</taxon>
        <taxon>Gammaproteobacteria</taxon>
        <taxon>Enterobacterales</taxon>
        <taxon>Enterobacteriaceae</taxon>
        <taxon>ant endosymbionts</taxon>
        <taxon>Candidatus Blochmanniella</taxon>
    </lineage>
</organism>
<evidence type="ECO:0000256" key="3">
    <source>
        <dbReference type="ARBA" id="ARBA00022688"/>
    </source>
</evidence>
<comment type="function">
    <text evidence="5">O-methyltransferase that catalyzes the 2 O-methylation steps in the ubiquinone biosynthetic pathway.</text>
</comment>
<dbReference type="NCBIfam" id="TIGR01983">
    <property type="entry name" value="UbiG"/>
    <property type="match status" value="1"/>
</dbReference>
<dbReference type="Proteomes" id="UP001056834">
    <property type="component" value="Chromosome"/>
</dbReference>
<dbReference type="PANTHER" id="PTHR43464">
    <property type="entry name" value="METHYLTRANSFERASE"/>
    <property type="match status" value="1"/>
</dbReference>
<proteinExistence type="inferred from homology"/>
<dbReference type="GO" id="GO:0061542">
    <property type="term" value="F:3-demethylubiquinol 3-O-methyltransferase activity"/>
    <property type="evidence" value="ECO:0007669"/>
    <property type="project" value="UniProtKB-EC"/>
</dbReference>
<keyword evidence="4 5" id="KW-0949">S-adenosyl-L-methionine</keyword>
<dbReference type="InterPro" id="IPR010233">
    <property type="entry name" value="UbiG_MeTrfase"/>
</dbReference>
<comment type="similarity">
    <text evidence="5">Belongs to the methyltransferase superfamily. UbiG/COQ3 family.</text>
</comment>
<keyword evidence="2 5" id="KW-0808">Transferase</keyword>
<protein>
    <recommendedName>
        <fullName evidence="5">Ubiquinone biosynthesis O-methyltransferase</fullName>
    </recommendedName>
    <alternativeName>
        <fullName evidence="5">2-polyprenyl-6-hydroxyphenol methylase</fullName>
        <ecNumber evidence="5">2.1.1.222</ecNumber>
    </alternativeName>
    <alternativeName>
        <fullName evidence="5">3-demethylubiquinone 3-O-methyltransferase</fullName>
        <ecNumber evidence="5">2.1.1.64</ecNumber>
    </alternativeName>
</protein>
<evidence type="ECO:0000313" key="8">
    <source>
        <dbReference type="Proteomes" id="UP001056834"/>
    </source>
</evidence>
<evidence type="ECO:0000256" key="2">
    <source>
        <dbReference type="ARBA" id="ARBA00022679"/>
    </source>
</evidence>
<dbReference type="InterPro" id="IPR029063">
    <property type="entry name" value="SAM-dependent_MTases_sf"/>
</dbReference>
<comment type="catalytic activity">
    <reaction evidence="5">
        <text>a 3-demethylubiquinol + S-adenosyl-L-methionine = a ubiquinol + S-adenosyl-L-homocysteine + H(+)</text>
        <dbReference type="Rhea" id="RHEA:44380"/>
        <dbReference type="Rhea" id="RHEA-COMP:9566"/>
        <dbReference type="Rhea" id="RHEA-COMP:10914"/>
        <dbReference type="ChEBI" id="CHEBI:15378"/>
        <dbReference type="ChEBI" id="CHEBI:17976"/>
        <dbReference type="ChEBI" id="CHEBI:57856"/>
        <dbReference type="ChEBI" id="CHEBI:59789"/>
        <dbReference type="ChEBI" id="CHEBI:84422"/>
        <dbReference type="EC" id="2.1.1.64"/>
    </reaction>
</comment>
<feature type="binding site" evidence="5">
    <location>
        <position position="37"/>
    </location>
    <ligand>
        <name>S-adenosyl-L-methionine</name>
        <dbReference type="ChEBI" id="CHEBI:59789"/>
    </ligand>
</feature>
<evidence type="ECO:0000259" key="6">
    <source>
        <dbReference type="Pfam" id="PF08241"/>
    </source>
</evidence>
<dbReference type="CDD" id="cd02440">
    <property type="entry name" value="AdoMet_MTases"/>
    <property type="match status" value="1"/>
</dbReference>
<dbReference type="EC" id="2.1.1.64" evidence="5"/>
<feature type="binding site" evidence="5">
    <location>
        <position position="122"/>
    </location>
    <ligand>
        <name>S-adenosyl-L-methionine</name>
        <dbReference type="ChEBI" id="CHEBI:59789"/>
    </ligand>
</feature>
<evidence type="ECO:0000256" key="5">
    <source>
        <dbReference type="HAMAP-Rule" id="MF_00472"/>
    </source>
</evidence>
<evidence type="ECO:0000256" key="4">
    <source>
        <dbReference type="ARBA" id="ARBA00022691"/>
    </source>
</evidence>
<dbReference type="PANTHER" id="PTHR43464:SF19">
    <property type="entry name" value="UBIQUINONE BIOSYNTHESIS O-METHYLTRANSFERASE, MITOCHONDRIAL"/>
    <property type="match status" value="1"/>
</dbReference>
<dbReference type="SUPFAM" id="SSF53335">
    <property type="entry name" value="S-adenosyl-L-methionine-dependent methyltransferases"/>
    <property type="match status" value="1"/>
</dbReference>
<keyword evidence="8" id="KW-1185">Reference proteome</keyword>
<dbReference type="HAMAP" id="MF_00472">
    <property type="entry name" value="UbiG"/>
    <property type="match status" value="1"/>
</dbReference>
<dbReference type="GO" id="GO:0032259">
    <property type="term" value="P:methylation"/>
    <property type="evidence" value="ECO:0007669"/>
    <property type="project" value="UniProtKB-KW"/>
</dbReference>
<sequence length="234" mass="26503">MQKNINYKEIKKFDKTASQWWNISGPFKTLHQINSTRFHYIAKCSNGLFGKKILDVGCGGGILTEKLAKSGAKVTGLDISATTLEIAKTHALHQELNILYLQETIEDHSSHNVNTYDVVTCMEVLEHVPNPQSIINACAKIIKKGGSVFFSTLNRTIKSWLLVIIISEYLLNLLPKGTHNFNKFITPAELLTWIDATTLEEQNIIGLYYNPLTKKCILTRNINTNYILHTQRKK</sequence>
<feature type="binding site" evidence="5">
    <location>
        <position position="78"/>
    </location>
    <ligand>
        <name>S-adenosyl-L-methionine</name>
        <dbReference type="ChEBI" id="CHEBI:59789"/>
    </ligand>
</feature>
<dbReference type="RefSeq" id="WP_250223100.1">
    <property type="nucleotide sequence ID" value="NZ_CP097762.1"/>
</dbReference>
<dbReference type="EC" id="2.1.1.222" evidence="5"/>
<keyword evidence="3 5" id="KW-0831">Ubiquinone biosynthesis</keyword>
<evidence type="ECO:0000256" key="1">
    <source>
        <dbReference type="ARBA" id="ARBA00022603"/>
    </source>
</evidence>
<comment type="pathway">
    <text evidence="5">Cofactor biosynthesis; ubiquinone biosynthesis.</text>
</comment>
<gene>
    <name evidence="5 7" type="primary">ubiG</name>
    <name evidence="7" type="ORF">M9405_02315</name>
</gene>